<dbReference type="AlphaFoldDB" id="A0A1Q8Y950"/>
<gene>
    <name evidence="1" type="ORF">BLL52_4229</name>
</gene>
<name>A0A1Q8Y950_9BURK</name>
<reference evidence="1 2" key="1">
    <citation type="submission" date="2017-01" db="EMBL/GenBank/DDBJ databases">
        <title>Genome sequence of Rhodoferax antarcticus ANT.BR, a psychrophilic purple nonsulfur bacterium from an Antarctic microbial mat.</title>
        <authorList>
            <person name="Baker J."/>
            <person name="Riester C."/>
            <person name="Skinner B."/>
            <person name="Newell A."/>
            <person name="Swingley W."/>
            <person name="Madigan M."/>
            <person name="Jung D."/>
            <person name="Asao M."/>
            <person name="Chen M."/>
            <person name="Loughlin P."/>
            <person name="Pan H."/>
            <person name="Lin S."/>
            <person name="Li N."/>
            <person name="Shaw J."/>
            <person name="Prado M."/>
            <person name="Sherman C."/>
            <person name="Li X."/>
            <person name="Tang J."/>
            <person name="Blankenship R."/>
            <person name="Zhao T."/>
            <person name="Touchman J."/>
            <person name="Sattley M."/>
        </authorList>
    </citation>
    <scope>NUCLEOTIDE SEQUENCE [LARGE SCALE GENOMIC DNA]</scope>
    <source>
        <strain evidence="1 2">ANT.BR</strain>
    </source>
</reference>
<accession>A0A1Q8Y950</accession>
<dbReference type="EMBL" id="MSYM01000020">
    <property type="protein sequence ID" value="OLP04457.1"/>
    <property type="molecule type" value="Genomic_DNA"/>
</dbReference>
<sequence length="37" mass="4204">MNDIANHCLRHPELSGKKGLGVTFRNRCDVFEMNATK</sequence>
<keyword evidence="2" id="KW-1185">Reference proteome</keyword>
<evidence type="ECO:0000313" key="2">
    <source>
        <dbReference type="Proteomes" id="UP000185911"/>
    </source>
</evidence>
<evidence type="ECO:0000313" key="1">
    <source>
        <dbReference type="EMBL" id="OLP04457.1"/>
    </source>
</evidence>
<comment type="caution">
    <text evidence="1">The sequence shown here is derived from an EMBL/GenBank/DDBJ whole genome shotgun (WGS) entry which is preliminary data.</text>
</comment>
<organism evidence="1 2">
    <name type="scientific">Rhodoferax antarcticus ANT.BR</name>
    <dbReference type="NCBI Taxonomy" id="1111071"/>
    <lineage>
        <taxon>Bacteria</taxon>
        <taxon>Pseudomonadati</taxon>
        <taxon>Pseudomonadota</taxon>
        <taxon>Betaproteobacteria</taxon>
        <taxon>Burkholderiales</taxon>
        <taxon>Comamonadaceae</taxon>
        <taxon>Rhodoferax</taxon>
    </lineage>
</organism>
<proteinExistence type="predicted"/>
<protein>
    <submittedName>
        <fullName evidence="1">Uncharacterized protein</fullName>
    </submittedName>
</protein>
<dbReference type="Proteomes" id="UP000185911">
    <property type="component" value="Unassembled WGS sequence"/>
</dbReference>